<feature type="binding site" evidence="9">
    <location>
        <position position="128"/>
    </location>
    <ligand>
        <name>L-citrulline</name>
        <dbReference type="ChEBI" id="CHEBI:57743"/>
    </ligand>
</feature>
<dbReference type="AlphaFoldDB" id="G7Q4E3"/>
<comment type="catalytic activity">
    <reaction evidence="9">
        <text>L-citrulline + L-aspartate + ATP = 2-(N(omega)-L-arginino)succinate + AMP + diphosphate + H(+)</text>
        <dbReference type="Rhea" id="RHEA:10932"/>
        <dbReference type="ChEBI" id="CHEBI:15378"/>
        <dbReference type="ChEBI" id="CHEBI:29991"/>
        <dbReference type="ChEBI" id="CHEBI:30616"/>
        <dbReference type="ChEBI" id="CHEBI:33019"/>
        <dbReference type="ChEBI" id="CHEBI:57472"/>
        <dbReference type="ChEBI" id="CHEBI:57743"/>
        <dbReference type="ChEBI" id="CHEBI:456215"/>
        <dbReference type="EC" id="6.3.4.5"/>
    </reaction>
</comment>
<dbReference type="Pfam" id="PF00764">
    <property type="entry name" value="Arginosuc_synth"/>
    <property type="match status" value="1"/>
</dbReference>
<keyword evidence="8 9" id="KW-0067">ATP-binding</keyword>
<dbReference type="GO" id="GO:0000053">
    <property type="term" value="P:argininosuccinate metabolic process"/>
    <property type="evidence" value="ECO:0007669"/>
    <property type="project" value="TreeGrafter"/>
</dbReference>
<dbReference type="GO" id="GO:0000050">
    <property type="term" value="P:urea cycle"/>
    <property type="evidence" value="ECO:0007669"/>
    <property type="project" value="TreeGrafter"/>
</dbReference>
<dbReference type="Gene3D" id="3.40.50.620">
    <property type="entry name" value="HUPs"/>
    <property type="match status" value="1"/>
</dbReference>
<dbReference type="EMBL" id="CM001368">
    <property type="protein sequence ID" value="EHJ47011.1"/>
    <property type="molecule type" value="Genomic_DNA"/>
</dbReference>
<dbReference type="InterPro" id="IPR048267">
    <property type="entry name" value="Arginosuc_syn_N"/>
</dbReference>
<sequence>MSTIKKVVLAYSGGLDTSVILKWIKKTYACEVVTVTCDLGQEEELDGLEDKALRTGATKAYIDDLREEFAKDFIFPMLRAGAVYEGRYLLGTSIARPLIAKRLVEVARAEGAQAVAHGATGKGNDQVRFELTTGVLAPDLRTIAPWREWDFASRTDLLNFAKENGIPVPSDKKGSDHSMDRNLLHLSFEGGELEDPWNEPSADTYLLTVPIEKAPDEPEVITIDFEHGDPVAVDGEKLSPAALVKKLNTLGGRHGIGRIDMVENRFVGMKSRGIYETPGGTILHVAHRDLEGICLDREVMHLRDSLIPKYAEMVYNGFWYAPERVALQAMIDQAQERVTGTVRLKLYKGQAYPLGRKSPNSLYNPKLATFEKDEVYNQADATGFIRLVGLRLRGLGVK</sequence>
<keyword evidence="7 9" id="KW-0547">Nucleotide-binding</keyword>
<evidence type="ECO:0000259" key="11">
    <source>
        <dbReference type="Pfam" id="PF20979"/>
    </source>
</evidence>
<evidence type="ECO:0000259" key="10">
    <source>
        <dbReference type="Pfam" id="PF00764"/>
    </source>
</evidence>
<dbReference type="InterPro" id="IPR014729">
    <property type="entry name" value="Rossmann-like_a/b/a_fold"/>
</dbReference>
<feature type="binding site" evidence="9">
    <location>
        <position position="263"/>
    </location>
    <ligand>
        <name>L-citrulline</name>
        <dbReference type="ChEBI" id="CHEBI:57743"/>
    </ligand>
</feature>
<reference evidence="13" key="1">
    <citation type="journal article" date="2015" name="Genome Announc.">
        <title>High-Quality Draft Genome Sequence of Desulfovibrio carbinoliphilus FW-101-2B, an Organic Acid-Oxidizing Sulfate-Reducing Bacterium Isolated from Uranium(VI)-Contaminated Groundwater.</title>
        <authorList>
            <person name="Ramsay B.D."/>
            <person name="Hwang C."/>
            <person name="Woo H.L."/>
            <person name="Carroll S.L."/>
            <person name="Lucas S."/>
            <person name="Han J."/>
            <person name="Lapidus A.L."/>
            <person name="Cheng J.F."/>
            <person name="Goodwin L.A."/>
            <person name="Pitluck S."/>
            <person name="Peters L."/>
            <person name="Chertkov O."/>
            <person name="Held B."/>
            <person name="Detter J.C."/>
            <person name="Han C.S."/>
            <person name="Tapia R."/>
            <person name="Land M.L."/>
            <person name="Hauser L.J."/>
            <person name="Kyrpides N.C."/>
            <person name="Ivanova N.N."/>
            <person name="Mikhailova N."/>
            <person name="Pagani I."/>
            <person name="Woyke T."/>
            <person name="Arkin A.P."/>
            <person name="Dehal P."/>
            <person name="Chivian D."/>
            <person name="Criddle C.S."/>
            <person name="Wu W."/>
            <person name="Chakraborty R."/>
            <person name="Hazen T.C."/>
            <person name="Fields M.W."/>
        </authorList>
    </citation>
    <scope>NUCLEOTIDE SEQUENCE [LARGE SCALE GENOMIC DNA]</scope>
    <source>
        <strain evidence="13">FW-101-2B</strain>
    </source>
</reference>
<dbReference type="eggNOG" id="COG0137">
    <property type="taxonomic scope" value="Bacteria"/>
</dbReference>
<dbReference type="InterPro" id="IPR024074">
    <property type="entry name" value="AS_cat/multimer_dom_body"/>
</dbReference>
<dbReference type="RefSeq" id="WP_009180427.1">
    <property type="nucleotide sequence ID" value="NZ_CM001368.1"/>
</dbReference>
<evidence type="ECO:0000256" key="5">
    <source>
        <dbReference type="ARBA" id="ARBA00022598"/>
    </source>
</evidence>
<dbReference type="GO" id="GO:0006526">
    <property type="term" value="P:L-arginine biosynthetic process"/>
    <property type="evidence" value="ECO:0007669"/>
    <property type="project" value="UniProtKB-UniRule"/>
</dbReference>
<dbReference type="GO" id="GO:0004055">
    <property type="term" value="F:argininosuccinate synthase activity"/>
    <property type="evidence" value="ECO:0007669"/>
    <property type="project" value="UniProtKB-UniRule"/>
</dbReference>
<accession>G7Q4E3</accession>
<dbReference type="FunFam" id="3.40.50.620:FF:000019">
    <property type="entry name" value="Argininosuccinate synthase"/>
    <property type="match status" value="1"/>
</dbReference>
<name>G7Q4E3_9BACT</name>
<dbReference type="InterPro" id="IPR001518">
    <property type="entry name" value="Arginosuc_synth"/>
</dbReference>
<dbReference type="STRING" id="694327.DFW101_0997"/>
<evidence type="ECO:0000256" key="2">
    <source>
        <dbReference type="ARBA" id="ARBA00011881"/>
    </source>
</evidence>
<dbReference type="PANTHER" id="PTHR11587:SF2">
    <property type="entry name" value="ARGININOSUCCINATE SYNTHASE"/>
    <property type="match status" value="1"/>
</dbReference>
<dbReference type="Gene3D" id="3.90.1260.10">
    <property type="entry name" value="Argininosuccinate synthetase, chain A, domain 2"/>
    <property type="match status" value="1"/>
</dbReference>
<feature type="binding site" evidence="9">
    <location>
        <position position="118"/>
    </location>
    <ligand>
        <name>ATP</name>
        <dbReference type="ChEBI" id="CHEBI:30616"/>
    </ligand>
</feature>
<keyword evidence="6 9" id="KW-0028">Amino-acid biosynthesis</keyword>
<dbReference type="Proteomes" id="UP000004662">
    <property type="component" value="Chromosome"/>
</dbReference>
<dbReference type="InterPro" id="IPR023434">
    <property type="entry name" value="Arginosuc_synth_type_1_subfam"/>
</dbReference>
<comment type="similarity">
    <text evidence="9">Belongs to the argininosuccinate synthase family. Type 1 subfamily.</text>
</comment>
<dbReference type="SUPFAM" id="SSF69864">
    <property type="entry name" value="Argininosuccinate synthetase, C-terminal domain"/>
    <property type="match status" value="1"/>
</dbReference>
<evidence type="ECO:0000256" key="3">
    <source>
        <dbReference type="ARBA" id="ARBA00012286"/>
    </source>
</evidence>
<dbReference type="OrthoDB" id="9801641at2"/>
<evidence type="ECO:0000256" key="7">
    <source>
        <dbReference type="ARBA" id="ARBA00022741"/>
    </source>
</evidence>
<feature type="binding site" evidence="9">
    <location>
        <position position="88"/>
    </location>
    <ligand>
        <name>L-citrulline</name>
        <dbReference type="ChEBI" id="CHEBI:57743"/>
    </ligand>
</feature>
<dbReference type="SUPFAM" id="SSF52402">
    <property type="entry name" value="Adenine nucleotide alpha hydrolases-like"/>
    <property type="match status" value="1"/>
</dbReference>
<dbReference type="HOGENOM" id="CLU_032784_4_2_7"/>
<feature type="binding site" evidence="9">
    <location>
        <position position="275"/>
    </location>
    <ligand>
        <name>L-citrulline</name>
        <dbReference type="ChEBI" id="CHEBI:57743"/>
    </ligand>
</feature>
<evidence type="ECO:0000256" key="8">
    <source>
        <dbReference type="ARBA" id="ARBA00022840"/>
    </source>
</evidence>
<keyword evidence="13" id="KW-1185">Reference proteome</keyword>
<dbReference type="FunFam" id="3.90.1260.10:FF:000007">
    <property type="entry name" value="Argininosuccinate synthase"/>
    <property type="match status" value="1"/>
</dbReference>
<feature type="binding site" evidence="9">
    <location>
        <position position="124"/>
    </location>
    <ligand>
        <name>L-citrulline</name>
        <dbReference type="ChEBI" id="CHEBI:57743"/>
    </ligand>
</feature>
<evidence type="ECO:0000313" key="12">
    <source>
        <dbReference type="EMBL" id="EHJ47011.1"/>
    </source>
</evidence>
<evidence type="ECO:0000256" key="1">
    <source>
        <dbReference type="ARBA" id="ARBA00004967"/>
    </source>
</evidence>
<feature type="binding site" evidence="9">
    <location>
        <position position="125"/>
    </location>
    <ligand>
        <name>L-aspartate</name>
        <dbReference type="ChEBI" id="CHEBI:29991"/>
    </ligand>
</feature>
<feature type="binding site" evidence="9">
    <location>
        <position position="120"/>
    </location>
    <ligand>
        <name>L-aspartate</name>
        <dbReference type="ChEBI" id="CHEBI:29991"/>
    </ligand>
</feature>
<dbReference type="NCBIfam" id="NF001770">
    <property type="entry name" value="PRK00509.1"/>
    <property type="match status" value="1"/>
</dbReference>
<feature type="domain" description="Arginosuccinate synthase-like N-terminal" evidence="10">
    <location>
        <begin position="6"/>
        <end position="167"/>
    </location>
</feature>
<dbReference type="HAMAP" id="MF_00005">
    <property type="entry name" value="Arg_succ_synth_type1"/>
    <property type="match status" value="1"/>
</dbReference>
<dbReference type="CDD" id="cd01999">
    <property type="entry name" value="ASS"/>
    <property type="match status" value="1"/>
</dbReference>
<feature type="binding site" evidence="9">
    <location>
        <position position="93"/>
    </location>
    <ligand>
        <name>L-citrulline</name>
        <dbReference type="ChEBI" id="CHEBI:57743"/>
    </ligand>
</feature>
<dbReference type="NCBIfam" id="TIGR00032">
    <property type="entry name" value="argG"/>
    <property type="match status" value="1"/>
</dbReference>
<keyword evidence="4 9" id="KW-0055">Arginine biosynthesis</keyword>
<dbReference type="EC" id="6.3.4.5" evidence="3 9"/>
<dbReference type="Pfam" id="PF20979">
    <property type="entry name" value="Arginosuc_syn_C"/>
    <property type="match status" value="1"/>
</dbReference>
<dbReference type="PANTHER" id="PTHR11587">
    <property type="entry name" value="ARGININOSUCCINATE SYNTHASE"/>
    <property type="match status" value="1"/>
</dbReference>
<evidence type="ECO:0000256" key="4">
    <source>
        <dbReference type="ARBA" id="ARBA00022571"/>
    </source>
</evidence>
<dbReference type="InterPro" id="IPR048268">
    <property type="entry name" value="Arginosuc_syn_C"/>
</dbReference>
<evidence type="ECO:0000313" key="13">
    <source>
        <dbReference type="Proteomes" id="UP000004662"/>
    </source>
</evidence>
<dbReference type="PROSITE" id="PS00564">
    <property type="entry name" value="ARGININOSUCCIN_SYN_1"/>
    <property type="match status" value="1"/>
</dbReference>
<feature type="binding site" evidence="9">
    <location>
        <position position="178"/>
    </location>
    <ligand>
        <name>L-citrulline</name>
        <dbReference type="ChEBI" id="CHEBI:57743"/>
    </ligand>
</feature>
<proteinExistence type="inferred from homology"/>
<dbReference type="GO" id="GO:0005524">
    <property type="term" value="F:ATP binding"/>
    <property type="evidence" value="ECO:0007669"/>
    <property type="project" value="UniProtKB-UniRule"/>
</dbReference>
<feature type="binding site" evidence="9">
    <location>
        <position position="187"/>
    </location>
    <ligand>
        <name>L-citrulline</name>
        <dbReference type="ChEBI" id="CHEBI:57743"/>
    </ligand>
</feature>
<comment type="subunit">
    <text evidence="2 9">Homotetramer.</text>
</comment>
<evidence type="ECO:0000256" key="9">
    <source>
        <dbReference type="HAMAP-Rule" id="MF_00005"/>
    </source>
</evidence>
<keyword evidence="9" id="KW-0963">Cytoplasm</keyword>
<dbReference type="InterPro" id="IPR018223">
    <property type="entry name" value="Arginosuc_synth_CS"/>
</dbReference>
<dbReference type="UniPathway" id="UPA00068">
    <property type="reaction ID" value="UER00113"/>
</dbReference>
<feature type="binding site" evidence="9">
    <location>
        <position position="124"/>
    </location>
    <ligand>
        <name>L-aspartate</name>
        <dbReference type="ChEBI" id="CHEBI:29991"/>
    </ligand>
</feature>
<dbReference type="PROSITE" id="PS00565">
    <property type="entry name" value="ARGININOSUCCIN_SYN_2"/>
    <property type="match status" value="1"/>
</dbReference>
<feature type="domain" description="Arginosuccinate synthase C-terminal" evidence="11">
    <location>
        <begin position="177"/>
        <end position="393"/>
    </location>
</feature>
<protein>
    <recommendedName>
        <fullName evidence="3 9">Argininosuccinate synthase</fullName>
        <ecNumber evidence="3 9">6.3.4.5</ecNumber>
    </recommendedName>
    <alternativeName>
        <fullName evidence="9">Citrulline--aspartate ligase</fullName>
    </alternativeName>
</protein>
<comment type="subcellular location">
    <subcellularLocation>
        <location evidence="9">Cytoplasm</location>
    </subcellularLocation>
</comment>
<comment type="caution">
    <text evidence="9">Lacks conserved residue(s) required for the propagation of feature annotation.</text>
</comment>
<keyword evidence="5 9" id="KW-0436">Ligase</keyword>
<dbReference type="GO" id="GO:0005737">
    <property type="term" value="C:cytoplasm"/>
    <property type="evidence" value="ECO:0007669"/>
    <property type="project" value="UniProtKB-SubCell"/>
</dbReference>
<gene>
    <name evidence="9" type="primary">argG</name>
    <name evidence="12" type="ORF">DFW101_0997</name>
</gene>
<feature type="binding site" evidence="9">
    <location>
        <begin position="10"/>
        <end position="18"/>
    </location>
    <ligand>
        <name>ATP</name>
        <dbReference type="ChEBI" id="CHEBI:30616"/>
    </ligand>
</feature>
<evidence type="ECO:0000256" key="6">
    <source>
        <dbReference type="ARBA" id="ARBA00022605"/>
    </source>
</evidence>
<comment type="pathway">
    <text evidence="1 9">Amino-acid biosynthesis; L-arginine biosynthesis; L-arginine from L-ornithine and carbamoyl phosphate: step 2/3.</text>
</comment>
<organism evidence="12 13">
    <name type="scientific">Solidesulfovibrio carbinoliphilus subsp. oakridgensis</name>
    <dbReference type="NCBI Taxonomy" id="694327"/>
    <lineage>
        <taxon>Bacteria</taxon>
        <taxon>Pseudomonadati</taxon>
        <taxon>Thermodesulfobacteriota</taxon>
        <taxon>Desulfovibrionia</taxon>
        <taxon>Desulfovibrionales</taxon>
        <taxon>Desulfovibrionaceae</taxon>
        <taxon>Solidesulfovibrio</taxon>
    </lineage>
</organism>